<reference evidence="1 2" key="1">
    <citation type="submission" date="2016-07" db="EMBL/GenBank/DDBJ databases">
        <title>Multi-omics approach to identify versatile polysaccharide utilization systems of a marine flavobacterium Gramella flava.</title>
        <authorList>
            <person name="Tang K."/>
        </authorList>
    </citation>
    <scope>NUCLEOTIDE SEQUENCE [LARGE SCALE GENOMIC DNA]</scope>
    <source>
        <strain evidence="1 2">JLT2011</strain>
    </source>
</reference>
<gene>
    <name evidence="1" type="ORF">GRFL_2998</name>
</gene>
<dbReference type="STRING" id="1229726.GRFL_2998"/>
<organism evidence="1 2">
    <name type="scientific">Christiangramia flava JLT2011</name>
    <dbReference type="NCBI Taxonomy" id="1229726"/>
    <lineage>
        <taxon>Bacteria</taxon>
        <taxon>Pseudomonadati</taxon>
        <taxon>Bacteroidota</taxon>
        <taxon>Flavobacteriia</taxon>
        <taxon>Flavobacteriales</taxon>
        <taxon>Flavobacteriaceae</taxon>
        <taxon>Christiangramia</taxon>
    </lineage>
</organism>
<proteinExistence type="predicted"/>
<name>A0A1L7I9D8_9FLAO</name>
<dbReference type="Proteomes" id="UP000186230">
    <property type="component" value="Chromosome"/>
</dbReference>
<dbReference type="RefSeq" id="WP_139839218.1">
    <property type="nucleotide sequence ID" value="NZ_AMRU01000005.1"/>
</dbReference>
<dbReference type="KEGG" id="gfl:GRFL_2998"/>
<evidence type="ECO:0000313" key="2">
    <source>
        <dbReference type="Proteomes" id="UP000186230"/>
    </source>
</evidence>
<dbReference type="EMBL" id="CP016359">
    <property type="protein sequence ID" value="APU69722.1"/>
    <property type="molecule type" value="Genomic_DNA"/>
</dbReference>
<keyword evidence="2" id="KW-1185">Reference proteome</keyword>
<sequence length="177" mass="21020">MFRKRPFQKSLSVFILLALLFNFGGYMVFFYVHLHQIRREAIVKIQNGLEIEDLVKISFGKEELDHVNWVEDHEFRFEGRMYDVIFSEKNGNKTNFYCYDDSKETFLFSALDRVLKNLKNTRKNNLFKLIKVYPQSEHPAFQTTTEFVVSQEIIPDFYKNLFKSLPGTVQIPPPKFS</sequence>
<dbReference type="AlphaFoldDB" id="A0A1L7I9D8"/>
<accession>A0A1L7I9D8</accession>
<dbReference type="OrthoDB" id="1250699at2"/>
<evidence type="ECO:0000313" key="1">
    <source>
        <dbReference type="EMBL" id="APU69722.1"/>
    </source>
</evidence>
<protein>
    <submittedName>
        <fullName evidence="1">Uncharacterized protein</fullName>
    </submittedName>
</protein>